<sequence length="120" mass="13914">MIPNIIILLCPQSITIRLYFQTVRIETAIGFKAFTGFHYLFPPSCISCFPIRIRSLFSFSLQIVRTLLRLSGLLRFNKFWAFCSLRSRIGIRLPIYSLRTSLSDPHIASILSWKNRLSCI</sequence>
<organism evidence="1">
    <name type="scientific">Opuntia streptacantha</name>
    <name type="common">Prickly pear cactus</name>
    <name type="synonym">Opuntia cardona</name>
    <dbReference type="NCBI Taxonomy" id="393608"/>
    <lineage>
        <taxon>Eukaryota</taxon>
        <taxon>Viridiplantae</taxon>
        <taxon>Streptophyta</taxon>
        <taxon>Embryophyta</taxon>
        <taxon>Tracheophyta</taxon>
        <taxon>Spermatophyta</taxon>
        <taxon>Magnoliopsida</taxon>
        <taxon>eudicotyledons</taxon>
        <taxon>Gunneridae</taxon>
        <taxon>Pentapetalae</taxon>
        <taxon>Caryophyllales</taxon>
        <taxon>Cactineae</taxon>
        <taxon>Cactaceae</taxon>
        <taxon>Opuntioideae</taxon>
        <taxon>Opuntia</taxon>
    </lineage>
</organism>
<name>A0A7C9E8P2_OPUST</name>
<protein>
    <submittedName>
        <fullName evidence="1">Uncharacterized protein</fullName>
    </submittedName>
</protein>
<proteinExistence type="predicted"/>
<accession>A0A7C9E8P2</accession>
<dbReference type="EMBL" id="GISG01214168">
    <property type="protein sequence ID" value="MBA4661922.1"/>
    <property type="molecule type" value="Transcribed_RNA"/>
</dbReference>
<dbReference type="AlphaFoldDB" id="A0A7C9E8P2"/>
<evidence type="ECO:0000313" key="1">
    <source>
        <dbReference type="EMBL" id="MBA4661922.1"/>
    </source>
</evidence>
<reference evidence="1" key="2">
    <citation type="submission" date="2020-07" db="EMBL/GenBank/DDBJ databases">
        <authorList>
            <person name="Vera ALvarez R."/>
            <person name="Arias-Moreno D.M."/>
            <person name="Jimenez-Jacinto V."/>
            <person name="Jimenez-Bremont J.F."/>
            <person name="Swaminathan K."/>
            <person name="Moose S.P."/>
            <person name="Guerrero-Gonzalez M.L."/>
            <person name="Marino-Ramirez L."/>
            <person name="Landsman D."/>
            <person name="Rodriguez-Kessler M."/>
            <person name="Delgado-Sanchez P."/>
        </authorList>
    </citation>
    <scope>NUCLEOTIDE SEQUENCE</scope>
    <source>
        <tissue evidence="1">Cladode</tissue>
    </source>
</reference>
<reference evidence="1" key="1">
    <citation type="journal article" date="2013" name="J. Plant Res.">
        <title>Effect of fungi and light on seed germination of three Opuntia species from semiarid lands of central Mexico.</title>
        <authorList>
            <person name="Delgado-Sanchez P."/>
            <person name="Jimenez-Bremont J.F."/>
            <person name="Guerrero-Gonzalez Mde L."/>
            <person name="Flores J."/>
        </authorList>
    </citation>
    <scope>NUCLEOTIDE SEQUENCE</scope>
    <source>
        <tissue evidence="1">Cladode</tissue>
    </source>
</reference>